<protein>
    <submittedName>
        <fullName evidence="3">Uncharacterized protein</fullName>
    </submittedName>
</protein>
<comment type="caution">
    <text evidence="3">The sequence shown here is derived from an EMBL/GenBank/DDBJ whole genome shotgun (WGS) entry which is preliminary data.</text>
</comment>
<feature type="transmembrane region" description="Helical" evidence="2">
    <location>
        <begin position="105"/>
        <end position="128"/>
    </location>
</feature>
<name>A0A1X2F0F2_9MYCO</name>
<organism evidence="3 4">
    <name type="scientific">Mycolicibacterium wolinskyi</name>
    <dbReference type="NCBI Taxonomy" id="59750"/>
    <lineage>
        <taxon>Bacteria</taxon>
        <taxon>Bacillati</taxon>
        <taxon>Actinomycetota</taxon>
        <taxon>Actinomycetes</taxon>
        <taxon>Mycobacteriales</taxon>
        <taxon>Mycobacteriaceae</taxon>
        <taxon>Mycolicibacterium</taxon>
    </lineage>
</organism>
<evidence type="ECO:0000256" key="1">
    <source>
        <dbReference type="SAM" id="MobiDB-lite"/>
    </source>
</evidence>
<proteinExistence type="predicted"/>
<gene>
    <name evidence="3" type="ORF">AWC31_35100</name>
</gene>
<feature type="region of interest" description="Disordered" evidence="1">
    <location>
        <begin position="314"/>
        <end position="333"/>
    </location>
</feature>
<reference evidence="3 4" key="1">
    <citation type="submission" date="2016-01" db="EMBL/GenBank/DDBJ databases">
        <title>The new phylogeny of the genus Mycobacterium.</title>
        <authorList>
            <person name="Tarcisio F."/>
            <person name="Conor M."/>
            <person name="Antonella G."/>
            <person name="Elisabetta G."/>
            <person name="Giulia F.S."/>
            <person name="Sara T."/>
            <person name="Anna F."/>
            <person name="Clotilde B."/>
            <person name="Roberto B."/>
            <person name="Veronica D.S."/>
            <person name="Fabio R."/>
            <person name="Monica P."/>
            <person name="Olivier J."/>
            <person name="Enrico T."/>
            <person name="Nicola S."/>
        </authorList>
    </citation>
    <scope>NUCLEOTIDE SEQUENCE [LARGE SCALE GENOMIC DNA]</scope>
    <source>
        <strain evidence="3 4">ATCC 700010</strain>
    </source>
</reference>
<dbReference type="Proteomes" id="UP000193964">
    <property type="component" value="Unassembled WGS sequence"/>
</dbReference>
<keyword evidence="2" id="KW-0472">Membrane</keyword>
<sequence length="333" mass="37656">MAGLSDGGVDWGFLAPLVYTTAMSHGAVFCISKMVQASRFERVARWGKRLEIVTYLTTAVMSFMLLKIWPDVAGAVQIVGSQARSAGLSAENIEHVLPMAMVGSAINWALTYLVVVGVISFCYAVVVVGRRRAYVAASARLEQTTRRCKQKIRNAEQNGCLRYRRLAVSAPSRTARLGHWLHDNPPKPLTPAHPRWEVKWCYQHRAPTYIDRQLQDRYRITNRTGSTAFSVTVEPENIEVNHTRSAAMVAARLGPDDALFVQLDTIIGLAGRMRIRWHGTDQHEHSDVIHLQYTPVSQHNRYHWLRKWRRRKNRMRAGEPQPESLVGAGVHDD</sequence>
<dbReference type="AlphaFoldDB" id="A0A1X2F0F2"/>
<accession>A0A1X2F0F2</accession>
<evidence type="ECO:0000313" key="3">
    <source>
        <dbReference type="EMBL" id="ORX11875.1"/>
    </source>
</evidence>
<evidence type="ECO:0000256" key="2">
    <source>
        <dbReference type="SAM" id="Phobius"/>
    </source>
</evidence>
<feature type="transmembrane region" description="Helical" evidence="2">
    <location>
        <begin position="52"/>
        <end position="69"/>
    </location>
</feature>
<feature type="transmembrane region" description="Helical" evidence="2">
    <location>
        <begin position="12"/>
        <end position="31"/>
    </location>
</feature>
<keyword evidence="2" id="KW-1133">Transmembrane helix</keyword>
<evidence type="ECO:0000313" key="4">
    <source>
        <dbReference type="Proteomes" id="UP000193964"/>
    </source>
</evidence>
<keyword evidence="2" id="KW-0812">Transmembrane</keyword>
<dbReference type="RefSeq" id="WP_085146941.1">
    <property type="nucleotide sequence ID" value="NZ_JACKUA010000032.1"/>
</dbReference>
<dbReference type="EMBL" id="LQQA01000030">
    <property type="protein sequence ID" value="ORX11875.1"/>
    <property type="molecule type" value="Genomic_DNA"/>
</dbReference>